<dbReference type="Pfam" id="PF10604">
    <property type="entry name" value="Polyketide_cyc2"/>
    <property type="match status" value="1"/>
</dbReference>
<organism evidence="1 2">
    <name type="scientific">Pseudonocardia thermophila</name>
    <dbReference type="NCBI Taxonomy" id="1848"/>
    <lineage>
        <taxon>Bacteria</taxon>
        <taxon>Bacillati</taxon>
        <taxon>Actinomycetota</taxon>
        <taxon>Actinomycetes</taxon>
        <taxon>Pseudonocardiales</taxon>
        <taxon>Pseudonocardiaceae</taxon>
        <taxon>Pseudonocardia</taxon>
    </lineage>
</organism>
<dbReference type="Proteomes" id="UP000184363">
    <property type="component" value="Unassembled WGS sequence"/>
</dbReference>
<dbReference type="Gene3D" id="3.30.530.20">
    <property type="match status" value="1"/>
</dbReference>
<dbReference type="OrthoDB" id="4483486at2"/>
<dbReference type="InterPro" id="IPR019587">
    <property type="entry name" value="Polyketide_cyclase/dehydratase"/>
</dbReference>
<keyword evidence="2" id="KW-1185">Reference proteome</keyword>
<name>A0A1M6XXK4_PSETH</name>
<dbReference type="RefSeq" id="WP_073459021.1">
    <property type="nucleotide sequence ID" value="NZ_CALGVN010000037.1"/>
</dbReference>
<dbReference type="InterPro" id="IPR023393">
    <property type="entry name" value="START-like_dom_sf"/>
</dbReference>
<accession>A0A1M6XXK4</accession>
<dbReference type="EMBL" id="FRAP01000018">
    <property type="protein sequence ID" value="SHL10599.1"/>
    <property type="molecule type" value="Genomic_DNA"/>
</dbReference>
<sequence length="156" mass="16814">MTGTTSGLTTVEHVIGAPPSEVFAVLADGWTYPLWVVGATHMRSVDPQWPSVGAKLHHSLGAWPLMLEDDTEVLELVPDRSLVLSARAWPFGAARVELTLEPEAGGTRVRMAEGAIAGPARLMPRPLESVLLTWRNRETLARLEAVVQGRMGTGKG</sequence>
<reference evidence="1 2" key="1">
    <citation type="submission" date="2016-11" db="EMBL/GenBank/DDBJ databases">
        <authorList>
            <person name="Jaros S."/>
            <person name="Januszkiewicz K."/>
            <person name="Wedrychowicz H."/>
        </authorList>
    </citation>
    <scope>NUCLEOTIDE SEQUENCE [LARGE SCALE GENOMIC DNA]</scope>
    <source>
        <strain evidence="1 2">DSM 43832</strain>
    </source>
</reference>
<dbReference type="STRING" id="1848.SAMN05443637_11858"/>
<gene>
    <name evidence="1" type="ORF">SAMN05443637_11858</name>
</gene>
<dbReference type="SUPFAM" id="SSF55961">
    <property type="entry name" value="Bet v1-like"/>
    <property type="match status" value="1"/>
</dbReference>
<proteinExistence type="predicted"/>
<evidence type="ECO:0000313" key="1">
    <source>
        <dbReference type="EMBL" id="SHL10599.1"/>
    </source>
</evidence>
<evidence type="ECO:0000313" key="2">
    <source>
        <dbReference type="Proteomes" id="UP000184363"/>
    </source>
</evidence>
<protein>
    <submittedName>
        <fullName evidence="1">Polyketide cyclase / dehydrase and lipid transport</fullName>
    </submittedName>
</protein>
<dbReference type="AlphaFoldDB" id="A0A1M6XXK4"/>